<protein>
    <recommendedName>
        <fullName evidence="3">Transposase</fullName>
    </recommendedName>
</protein>
<proteinExistence type="predicted"/>
<organism evidence="1 2">
    <name type="scientific">Sinorhizobium kostiense</name>
    <dbReference type="NCBI Taxonomy" id="76747"/>
    <lineage>
        <taxon>Bacteria</taxon>
        <taxon>Pseudomonadati</taxon>
        <taxon>Pseudomonadota</taxon>
        <taxon>Alphaproteobacteria</taxon>
        <taxon>Hyphomicrobiales</taxon>
        <taxon>Rhizobiaceae</taxon>
        <taxon>Sinorhizobium/Ensifer group</taxon>
        <taxon>Sinorhizobium</taxon>
    </lineage>
</organism>
<gene>
    <name evidence="1" type="ORF">J2Z31_002643</name>
</gene>
<accession>A0ABS4R1G2</accession>
<evidence type="ECO:0000313" key="1">
    <source>
        <dbReference type="EMBL" id="MBP2236129.1"/>
    </source>
</evidence>
<sequence>MVPRVDRQHHFGSVPISALRRKAGDVRRQSGRIDFPSPALPRESLQYAPNWADMQRVLADAETENRRDTRDRAILLSVAVYWKCVAGK</sequence>
<reference evidence="1 2" key="1">
    <citation type="submission" date="2021-03" db="EMBL/GenBank/DDBJ databases">
        <title>Genomic Encyclopedia of Type Strains, Phase IV (KMG-IV): sequencing the most valuable type-strain genomes for metagenomic binning, comparative biology and taxonomic classification.</title>
        <authorList>
            <person name="Goeker M."/>
        </authorList>
    </citation>
    <scope>NUCLEOTIDE SEQUENCE [LARGE SCALE GENOMIC DNA]</scope>
    <source>
        <strain evidence="1 2">DSM 13372</strain>
    </source>
</reference>
<comment type="caution">
    <text evidence="1">The sequence shown here is derived from an EMBL/GenBank/DDBJ whole genome shotgun (WGS) entry which is preliminary data.</text>
</comment>
<dbReference type="Proteomes" id="UP000730739">
    <property type="component" value="Unassembled WGS sequence"/>
</dbReference>
<evidence type="ECO:0008006" key="3">
    <source>
        <dbReference type="Google" id="ProtNLM"/>
    </source>
</evidence>
<evidence type="ECO:0000313" key="2">
    <source>
        <dbReference type="Proteomes" id="UP000730739"/>
    </source>
</evidence>
<dbReference type="EMBL" id="JAGILA010000003">
    <property type="protein sequence ID" value="MBP2236129.1"/>
    <property type="molecule type" value="Genomic_DNA"/>
</dbReference>
<name>A0ABS4R1G2_9HYPH</name>
<keyword evidence="2" id="KW-1185">Reference proteome</keyword>